<dbReference type="GO" id="GO:0006310">
    <property type="term" value="P:DNA recombination"/>
    <property type="evidence" value="ECO:0007669"/>
    <property type="project" value="UniProtKB-KW"/>
</dbReference>
<evidence type="ECO:0000313" key="6">
    <source>
        <dbReference type="EMBL" id="CAG2001665.1"/>
    </source>
</evidence>
<dbReference type="Pfam" id="PF20209">
    <property type="entry name" value="DUF6570"/>
    <property type="match status" value="1"/>
</dbReference>
<evidence type="ECO:0000313" key="7">
    <source>
        <dbReference type="Proteomes" id="UP000746612"/>
    </source>
</evidence>
<dbReference type="InterPro" id="IPR046700">
    <property type="entry name" value="DUF6570"/>
</dbReference>
<name>A0A9N8RLU9_GIBZA</name>
<dbReference type="GO" id="GO:0005524">
    <property type="term" value="F:ATP binding"/>
    <property type="evidence" value="ECO:0007669"/>
    <property type="project" value="UniProtKB-KW"/>
</dbReference>
<dbReference type="GO" id="GO:0000723">
    <property type="term" value="P:telomere maintenance"/>
    <property type="evidence" value="ECO:0007669"/>
    <property type="project" value="InterPro"/>
</dbReference>
<dbReference type="InterPro" id="IPR027417">
    <property type="entry name" value="P-loop_NTPase"/>
</dbReference>
<dbReference type="Pfam" id="PF05970">
    <property type="entry name" value="PIF1"/>
    <property type="match status" value="1"/>
</dbReference>
<evidence type="ECO:0000259" key="5">
    <source>
        <dbReference type="Pfam" id="PF20209"/>
    </source>
</evidence>
<feature type="domain" description="Helitron helicase-like" evidence="4">
    <location>
        <begin position="297"/>
        <end position="393"/>
    </location>
</feature>
<evidence type="ECO:0000256" key="2">
    <source>
        <dbReference type="SAM" id="MobiDB-lite"/>
    </source>
</evidence>
<feature type="region of interest" description="Disordered" evidence="2">
    <location>
        <begin position="1"/>
        <end position="31"/>
    </location>
</feature>
<keyword evidence="1" id="KW-0233">DNA recombination</keyword>
<evidence type="ECO:0000259" key="3">
    <source>
        <dbReference type="Pfam" id="PF05970"/>
    </source>
</evidence>
<sequence length="1309" mass="150711">MEGSPPIASSQIHNPRVRPSQAAPDPAPEPPYVEGQLEDHCLTAHDQHLINTWQNKLNEQVMVFCDFPEHLPELTQVEEMLISRVHAFVQVMTYRGQQYRYKGHVIHFLKDVGQIYDQLPQLPRDLDIFILRPANQTKQPHMIRQFRGQSRVRQQVIRTWLEHLKQNHPGYADVEVNEQALSQLPVDGDVADQLATETGDEVLIKELFEDPYDSDERHVQALRNQLGNQRSDDTTQQVPLQPVQQHLEMPTTRSAPLNEFNTSQAFLSLAFPSLYPNGAAEYVTPRIRSVSYKDYIERLIKYHDRRFAQHPRFPYVAFNTLMRQQVNQRSSFFVSLDRQQRNVDINQLRTAFEDDTPESRALLNSVALYAGSLRGTRPFWAGRRHQLEAYFKVFLKEVIIPKFGVVEYWYRYEWQARGSTHCPGLFWLEDAPRNPNLMQYGAQQLFSSFWGNHVTSWNPNLSAAGDQRDIDPLITITSNPTFQDLSDVVNKDMNPRYWVYDGARNDAWLNNYNRTFLMSWLANIDTSPCTSVHAVLNYIAKYCSKAEKKTESFNDIAKSILPRVNASRSVVSFVAKFMNRLLTERDWSAQEVHHLLLNLNLQEGTRIVRSVDCRRPDEHWQADFIPIDDQGASVRASKNTYQKYLTRPDSLQDFSYFRFLTRVDFTGNTNTWREFPSAADRILNYFPRYKSLVAGGGHEDYENYCRVKLMLHHPHRSFDQLLEVEGEHFDTYLLAYQHCMDLHGGAHPRDYYDTIPELPDEEDEVPPEAWQDLASQLPQHDPDSEEVDLLGNRDIDQGFDWSYCIGRFPRLTSQKREYWHNVKATFAQESDNTVNQEAVDSLNPEQRLVYNLFVDHLTATQDPNAITPQPLLCQVDGQGGTEKSFLIQTLSMALNSRAPGCVVRAAPTGIVANAIDGATLHSLLRLPVSRQVSSLTALSGNELSNIKASMADVKYLILDKKSMVGLKTFYSIDARLPEVFPEHQHDYFGGRSIFLLGDFYQLPPVFEKPLYALGDLNNALDLAGRNSYREFNHTVELQQVVRHQGDDQAPFRQALQNLRVRKRTRADWQLLCTRTQSQLGREEVASFNEAVRIYPTNQQVRDHNRDHMEQLNKPVFLINASHGSQYGNNVDSQNRWWSPQDIAYLHWFGLVNGAMGIVEDLAWEDRPEGVDTRTRPPDLIMVHFNKYTGPEYFDDEPEMAGIVPIFRSNREYMAANRLCSRRQFPLTVSYAITAHKSQGTTLDKAVADISQKDFTSGLTYVTVSRVKTLQGIMFESSFDLNDITSATNVEQGARELDMQRRQAQMLLAR</sequence>
<dbReference type="SUPFAM" id="SSF52540">
    <property type="entry name" value="P-loop containing nucleoside triphosphate hydrolases"/>
    <property type="match status" value="2"/>
</dbReference>
<protein>
    <recommendedName>
        <fullName evidence="1">ATP-dependent DNA helicase</fullName>
        <ecNumber evidence="1">5.6.2.3</ecNumber>
    </recommendedName>
</protein>
<keyword evidence="1" id="KW-0234">DNA repair</keyword>
<comment type="catalytic activity">
    <reaction evidence="1">
        <text>ATP + H2O = ADP + phosphate + H(+)</text>
        <dbReference type="Rhea" id="RHEA:13065"/>
        <dbReference type="ChEBI" id="CHEBI:15377"/>
        <dbReference type="ChEBI" id="CHEBI:15378"/>
        <dbReference type="ChEBI" id="CHEBI:30616"/>
        <dbReference type="ChEBI" id="CHEBI:43474"/>
        <dbReference type="ChEBI" id="CHEBI:456216"/>
        <dbReference type="EC" id="5.6.2.3"/>
    </reaction>
</comment>
<accession>A0A9N8RLU9</accession>
<reference evidence="6" key="1">
    <citation type="submission" date="2021-03" db="EMBL/GenBank/DDBJ databases">
        <authorList>
            <person name="Alouane T."/>
            <person name="Langin T."/>
            <person name="Bonhomme L."/>
        </authorList>
    </citation>
    <scope>NUCLEOTIDE SEQUENCE</scope>
    <source>
        <strain evidence="6">MDC_Fg202</strain>
    </source>
</reference>
<keyword evidence="1" id="KW-0227">DNA damage</keyword>
<comment type="cofactor">
    <cofactor evidence="1">
        <name>Mg(2+)</name>
        <dbReference type="ChEBI" id="CHEBI:18420"/>
    </cofactor>
</comment>
<organism evidence="6 7">
    <name type="scientific">Gibberella zeae</name>
    <name type="common">Wheat head blight fungus</name>
    <name type="synonym">Fusarium graminearum</name>
    <dbReference type="NCBI Taxonomy" id="5518"/>
    <lineage>
        <taxon>Eukaryota</taxon>
        <taxon>Fungi</taxon>
        <taxon>Dikarya</taxon>
        <taxon>Ascomycota</taxon>
        <taxon>Pezizomycotina</taxon>
        <taxon>Sordariomycetes</taxon>
        <taxon>Hypocreomycetidae</taxon>
        <taxon>Hypocreales</taxon>
        <taxon>Nectriaceae</taxon>
        <taxon>Fusarium</taxon>
    </lineage>
</organism>
<dbReference type="InterPro" id="IPR010285">
    <property type="entry name" value="DNA_helicase_pif1-like_DEAD"/>
</dbReference>
<evidence type="ECO:0000259" key="4">
    <source>
        <dbReference type="Pfam" id="PF14214"/>
    </source>
</evidence>
<comment type="caution">
    <text evidence="6">The sequence shown here is derived from an EMBL/GenBank/DDBJ whole genome shotgun (WGS) entry which is preliminary data.</text>
</comment>
<dbReference type="PANTHER" id="PTHR47642">
    <property type="entry name" value="ATP-DEPENDENT DNA HELICASE"/>
    <property type="match status" value="1"/>
</dbReference>
<dbReference type="Proteomes" id="UP000746612">
    <property type="component" value="Unassembled WGS sequence"/>
</dbReference>
<dbReference type="GO" id="GO:0006281">
    <property type="term" value="P:DNA repair"/>
    <property type="evidence" value="ECO:0007669"/>
    <property type="project" value="UniProtKB-KW"/>
</dbReference>
<dbReference type="InterPro" id="IPR025476">
    <property type="entry name" value="Helitron_helicase-like"/>
</dbReference>
<dbReference type="PANTHER" id="PTHR47642:SF5">
    <property type="entry name" value="ATP-DEPENDENT DNA HELICASE"/>
    <property type="match status" value="1"/>
</dbReference>
<dbReference type="EMBL" id="CAJPIJ010000170">
    <property type="protein sequence ID" value="CAG2001665.1"/>
    <property type="molecule type" value="Genomic_DNA"/>
</dbReference>
<keyword evidence="1" id="KW-0547">Nucleotide-binding</keyword>
<gene>
    <name evidence="6" type="ORF">MDCFG202_LOCUS474925</name>
</gene>
<dbReference type="InterPro" id="IPR051055">
    <property type="entry name" value="PIF1_helicase"/>
</dbReference>
<dbReference type="CDD" id="cd18809">
    <property type="entry name" value="SF1_C_RecD"/>
    <property type="match status" value="1"/>
</dbReference>
<feature type="domain" description="DNA helicase Pif1-like DEAD-box helicase" evidence="3">
    <location>
        <begin position="842"/>
        <end position="1046"/>
    </location>
</feature>
<evidence type="ECO:0000256" key="1">
    <source>
        <dbReference type="RuleBase" id="RU363044"/>
    </source>
</evidence>
<dbReference type="Gene3D" id="3.40.50.300">
    <property type="entry name" value="P-loop containing nucleotide triphosphate hydrolases"/>
    <property type="match status" value="2"/>
</dbReference>
<keyword evidence="1" id="KW-0347">Helicase</keyword>
<keyword evidence="1" id="KW-0378">Hydrolase</keyword>
<dbReference type="Pfam" id="PF14214">
    <property type="entry name" value="Helitron_like_N"/>
    <property type="match status" value="1"/>
</dbReference>
<proteinExistence type="inferred from homology"/>
<dbReference type="GO" id="GO:0043139">
    <property type="term" value="F:5'-3' DNA helicase activity"/>
    <property type="evidence" value="ECO:0007669"/>
    <property type="project" value="UniProtKB-EC"/>
</dbReference>
<comment type="similarity">
    <text evidence="1">Belongs to the helicase family.</text>
</comment>
<dbReference type="GO" id="GO:0016787">
    <property type="term" value="F:hydrolase activity"/>
    <property type="evidence" value="ECO:0007669"/>
    <property type="project" value="UniProtKB-KW"/>
</dbReference>
<dbReference type="EC" id="5.6.2.3" evidence="1"/>
<feature type="domain" description="DUF6570" evidence="5">
    <location>
        <begin position="62"/>
        <end position="181"/>
    </location>
</feature>
<keyword evidence="1" id="KW-0067">ATP-binding</keyword>